<accession>A0ABS6CB10</accession>
<protein>
    <submittedName>
        <fullName evidence="3">Aminotransferase class III-fold pyridoxal phosphate-dependent enzyme</fullName>
    </submittedName>
</protein>
<dbReference type="PANTHER" id="PTHR43713:SF3">
    <property type="entry name" value="GLUTAMATE-1-SEMIALDEHYDE 2,1-AMINOMUTASE 1, CHLOROPLASTIC-RELATED"/>
    <property type="match status" value="1"/>
</dbReference>
<dbReference type="RefSeq" id="WP_216341099.1">
    <property type="nucleotide sequence ID" value="NZ_JAHLEM010000068.1"/>
</dbReference>
<comment type="cofactor">
    <cofactor evidence="1">
        <name>pyridoxal 5'-phosphate</name>
        <dbReference type="ChEBI" id="CHEBI:597326"/>
    </cofactor>
</comment>
<dbReference type="Pfam" id="PF00202">
    <property type="entry name" value="Aminotran_3"/>
    <property type="match status" value="1"/>
</dbReference>
<evidence type="ECO:0000313" key="4">
    <source>
        <dbReference type="Proteomes" id="UP000720508"/>
    </source>
</evidence>
<evidence type="ECO:0000256" key="2">
    <source>
        <dbReference type="RuleBase" id="RU003560"/>
    </source>
</evidence>
<dbReference type="InterPro" id="IPR005814">
    <property type="entry name" value="Aminotrans_3"/>
</dbReference>
<proteinExistence type="inferred from homology"/>
<dbReference type="InterPro" id="IPR049704">
    <property type="entry name" value="Aminotrans_3_PPA_site"/>
</dbReference>
<organism evidence="3 4">
    <name type="scientific">Streptomyces niphimycinicus</name>
    <dbReference type="NCBI Taxonomy" id="2842201"/>
    <lineage>
        <taxon>Bacteria</taxon>
        <taxon>Bacillati</taxon>
        <taxon>Actinomycetota</taxon>
        <taxon>Actinomycetes</taxon>
        <taxon>Kitasatosporales</taxon>
        <taxon>Streptomycetaceae</taxon>
        <taxon>Streptomyces</taxon>
    </lineage>
</organism>
<dbReference type="Proteomes" id="UP000720508">
    <property type="component" value="Unassembled WGS sequence"/>
</dbReference>
<dbReference type="EMBL" id="JAHLEM010000068">
    <property type="protein sequence ID" value="MBU3864078.1"/>
    <property type="molecule type" value="Genomic_DNA"/>
</dbReference>
<name>A0ABS6CB10_9ACTN</name>
<keyword evidence="3" id="KW-0808">Transferase</keyword>
<comment type="similarity">
    <text evidence="2">Belongs to the class-III pyridoxal-phosphate-dependent aminotransferase family.</text>
</comment>
<keyword evidence="4" id="KW-1185">Reference proteome</keyword>
<evidence type="ECO:0000313" key="3">
    <source>
        <dbReference type="EMBL" id="MBU3864078.1"/>
    </source>
</evidence>
<dbReference type="PANTHER" id="PTHR43713">
    <property type="entry name" value="GLUTAMATE-1-SEMIALDEHYDE 2,1-AMINOMUTASE"/>
    <property type="match status" value="1"/>
</dbReference>
<reference evidence="3 4" key="1">
    <citation type="submission" date="2021-06" db="EMBL/GenBank/DDBJ databases">
        <authorList>
            <person name="Pan X."/>
        </authorList>
    </citation>
    <scope>NUCLEOTIDE SEQUENCE [LARGE SCALE GENOMIC DNA]</scope>
    <source>
        <strain evidence="3 4">4503</strain>
    </source>
</reference>
<evidence type="ECO:0000256" key="1">
    <source>
        <dbReference type="ARBA" id="ARBA00001933"/>
    </source>
</evidence>
<keyword evidence="2" id="KW-0663">Pyridoxal phosphate</keyword>
<keyword evidence="3" id="KW-0032">Aminotransferase</keyword>
<dbReference type="PROSITE" id="PS00600">
    <property type="entry name" value="AA_TRANSFER_CLASS_3"/>
    <property type="match status" value="1"/>
</dbReference>
<dbReference type="GO" id="GO:0008483">
    <property type="term" value="F:transaminase activity"/>
    <property type="evidence" value="ECO:0007669"/>
    <property type="project" value="UniProtKB-KW"/>
</dbReference>
<sequence length="419" mass="46144">MGLQRSFALDSKAERIDALAAKRKNVIASDQMIEGHYPVFADRAHGAHFWDVDGNKYLDFFLSYGTVILGHADPDVDEAVVREIRRGFATGLMKPVQTELIEELLEIVPGAEMGMLLKTGSDATAAAVRLSRASTGRDRVVRWGYNGWHDWCAQWDHGIPAVSRALVDTFTYNDLDSLRAVFERHPGQIACLVMMPFMVERPAPGFLAGVRELTREHGTLLVFDEIRSGFRLALGGAQEYYGVTADLVTLSKAFANGYAISALTGRADVLRTLDRVHISSTYYANADAMAAALATVRKLRSGDHLKRIWQLGERLQSALGALVTEFGAPIEVVGHPPMPFLDFGFGDEDRNQQAKRIFYTATIAEGVFLHPNHHWFISAATTDDDIDMAVRAVRCGLTALATDGWLGEGQARQKEHGAI</sequence>
<gene>
    <name evidence="3" type="ORF">KN815_08280</name>
</gene>
<comment type="caution">
    <text evidence="3">The sequence shown here is derived from an EMBL/GenBank/DDBJ whole genome shotgun (WGS) entry which is preliminary data.</text>
</comment>